<dbReference type="Proteomes" id="UP000597877">
    <property type="component" value="Unassembled WGS sequence"/>
</dbReference>
<keyword evidence="1" id="KW-0812">Transmembrane</keyword>
<comment type="caution">
    <text evidence="2">The sequence shown here is derived from an EMBL/GenBank/DDBJ whole genome shotgun (WGS) entry which is preliminary data.</text>
</comment>
<dbReference type="EMBL" id="JACOOZ010000006">
    <property type="protein sequence ID" value="MBC5668161.1"/>
    <property type="molecule type" value="Genomic_DNA"/>
</dbReference>
<sequence length="255" mass="29354">MKEFDNKGIGAYLNLDRWGLTTFTLKIIAMVTMIFDHVAVILLTDYGNMYEAFRIVGRISFPIFCFVLVEGYFHTKNRMSYATRLGIFALISEVPYDMMYGSFFNLEKQNVMFTLFFGFMVIWALDLITGFAIRYPEKLVSKVGVLRLNYLAELIVMALGFGAAYFLNTSYSYAGILLIICFYVFRKHHIGKIASNVVFNMGMFGYGIQWAGVLSILPIALYNGKAGCRKGKYVFYVFYPLHILLLVMIKKWIFM</sequence>
<keyword evidence="1" id="KW-0472">Membrane</keyword>
<gene>
    <name evidence="2" type="ORF">H8S00_09220</name>
</gene>
<evidence type="ECO:0000256" key="1">
    <source>
        <dbReference type="SAM" id="Phobius"/>
    </source>
</evidence>
<feature type="transmembrane region" description="Helical" evidence="1">
    <location>
        <begin position="55"/>
        <end position="73"/>
    </location>
</feature>
<evidence type="ECO:0000313" key="3">
    <source>
        <dbReference type="Proteomes" id="UP000597877"/>
    </source>
</evidence>
<reference evidence="2 3" key="1">
    <citation type="submission" date="2020-08" db="EMBL/GenBank/DDBJ databases">
        <title>Genome public.</title>
        <authorList>
            <person name="Liu C."/>
            <person name="Sun Q."/>
        </authorList>
    </citation>
    <scope>NUCLEOTIDE SEQUENCE [LARGE SCALE GENOMIC DNA]</scope>
    <source>
        <strain evidence="2 3">BX4</strain>
    </source>
</reference>
<organism evidence="2 3">
    <name type="scientific">Eubacterium segne</name>
    <dbReference type="NCBI Taxonomy" id="2763045"/>
    <lineage>
        <taxon>Bacteria</taxon>
        <taxon>Bacillati</taxon>
        <taxon>Bacillota</taxon>
        <taxon>Clostridia</taxon>
        <taxon>Eubacteriales</taxon>
        <taxon>Eubacteriaceae</taxon>
        <taxon>Eubacterium</taxon>
    </lineage>
</organism>
<feature type="transmembrane region" description="Helical" evidence="1">
    <location>
        <begin position="112"/>
        <end position="133"/>
    </location>
</feature>
<evidence type="ECO:0000313" key="2">
    <source>
        <dbReference type="EMBL" id="MBC5668161.1"/>
    </source>
</evidence>
<accession>A0ABR7F3G0</accession>
<dbReference type="InterPro" id="IPR008875">
    <property type="entry name" value="TraX"/>
</dbReference>
<dbReference type="Pfam" id="PF05857">
    <property type="entry name" value="TraX"/>
    <property type="match status" value="1"/>
</dbReference>
<name>A0ABR7F3G0_9FIRM</name>
<feature type="transmembrane region" description="Helical" evidence="1">
    <location>
        <begin position="85"/>
        <end position="106"/>
    </location>
</feature>
<feature type="transmembrane region" description="Helical" evidence="1">
    <location>
        <begin position="233"/>
        <end position="253"/>
    </location>
</feature>
<feature type="transmembrane region" description="Helical" evidence="1">
    <location>
        <begin position="20"/>
        <end position="43"/>
    </location>
</feature>
<feature type="transmembrane region" description="Helical" evidence="1">
    <location>
        <begin position="197"/>
        <end position="221"/>
    </location>
</feature>
<feature type="transmembrane region" description="Helical" evidence="1">
    <location>
        <begin position="170"/>
        <end position="185"/>
    </location>
</feature>
<proteinExistence type="predicted"/>
<dbReference type="RefSeq" id="WP_021953765.1">
    <property type="nucleotide sequence ID" value="NZ_JACOOZ010000006.1"/>
</dbReference>
<keyword evidence="3" id="KW-1185">Reference proteome</keyword>
<evidence type="ECO:0008006" key="4">
    <source>
        <dbReference type="Google" id="ProtNLM"/>
    </source>
</evidence>
<protein>
    <recommendedName>
        <fullName evidence="4">Conjugal transfer protein TraX</fullName>
    </recommendedName>
</protein>
<keyword evidence="1" id="KW-1133">Transmembrane helix</keyword>